<dbReference type="Proteomes" id="UP000022835">
    <property type="component" value="Unassembled WGS sequence"/>
</dbReference>
<reference evidence="1" key="1">
    <citation type="submission" date="2014-05" db="EMBL/GenBank/DDBJ databases">
        <title>Genome sequence of Mycobacterium aromaticivorans strain JS19b1T (= DSM 45407T).</title>
        <authorList>
            <person name="Kwak Y."/>
            <person name="Park G.-S."/>
            <person name="Li Q.X."/>
            <person name="Lee S.-E."/>
            <person name="Shin J.-H."/>
        </authorList>
    </citation>
    <scope>NUCLEOTIDE SEQUENCE [LARGE SCALE GENOMIC DNA]</scope>
    <source>
        <strain evidence="1">JS19b1</strain>
    </source>
</reference>
<keyword evidence="2" id="KW-1185">Reference proteome</keyword>
<evidence type="ECO:0000313" key="2">
    <source>
        <dbReference type="Proteomes" id="UP000022835"/>
    </source>
</evidence>
<comment type="caution">
    <text evidence="1">The sequence shown here is derived from an EMBL/GenBank/DDBJ whole genome shotgun (WGS) entry which is preliminary data.</text>
</comment>
<name>A0A064C995_9MYCO</name>
<protein>
    <submittedName>
        <fullName evidence="1">Uncharacterized protein</fullName>
    </submittedName>
</protein>
<gene>
    <name evidence="1" type="ORF">Y900_028630</name>
</gene>
<organism evidence="1 2">
    <name type="scientific">Mycolicibacterium aromaticivorans JS19b1 = JCM 16368</name>
    <dbReference type="NCBI Taxonomy" id="1440774"/>
    <lineage>
        <taxon>Bacteria</taxon>
        <taxon>Bacillati</taxon>
        <taxon>Actinomycetota</taxon>
        <taxon>Actinomycetes</taxon>
        <taxon>Mycobacteriales</taxon>
        <taxon>Mycobacteriaceae</taxon>
        <taxon>Mycolicibacterium</taxon>
    </lineage>
</organism>
<sequence>MLELGDHITRHTHSSADVAVRSDPFQSPICTPSGIPHDVSPSAALEVIDFPQDNRQEMHNVLTPKIGYVRCNIGVVEKRIRVDHETNRVIIARQELCQVAQIGEGHGELLLSFLYRRRDVVVAAAIANEPTLQMADAFV</sequence>
<evidence type="ECO:0000313" key="1">
    <source>
        <dbReference type="EMBL" id="KDE97229.1"/>
    </source>
</evidence>
<dbReference type="EMBL" id="JALN02000002">
    <property type="protein sequence ID" value="KDE97229.1"/>
    <property type="molecule type" value="Genomic_DNA"/>
</dbReference>
<accession>A0A064C995</accession>
<dbReference type="AlphaFoldDB" id="A0A064C995"/>
<proteinExistence type="predicted"/>